<keyword evidence="1" id="KW-0812">Transmembrane</keyword>
<dbReference type="RefSeq" id="WP_192743874.1">
    <property type="nucleotide sequence ID" value="NZ_JADBEJ010000004.1"/>
</dbReference>
<evidence type="ECO:0000256" key="1">
    <source>
        <dbReference type="SAM" id="Phobius"/>
    </source>
</evidence>
<dbReference type="EMBL" id="JADBEJ010000004">
    <property type="protein sequence ID" value="MBE1576651.1"/>
    <property type="molecule type" value="Genomic_DNA"/>
</dbReference>
<feature type="transmembrane region" description="Helical" evidence="1">
    <location>
        <begin position="106"/>
        <end position="129"/>
    </location>
</feature>
<organism evidence="2 3">
    <name type="scientific">Amycolatopsis roodepoortensis</name>
    <dbReference type="NCBI Taxonomy" id="700274"/>
    <lineage>
        <taxon>Bacteria</taxon>
        <taxon>Bacillati</taxon>
        <taxon>Actinomycetota</taxon>
        <taxon>Actinomycetes</taxon>
        <taxon>Pseudonocardiales</taxon>
        <taxon>Pseudonocardiaceae</taxon>
        <taxon>Amycolatopsis</taxon>
    </lineage>
</organism>
<sequence>METLQDRGLTALRLILAFTLLSTTLHYAHNVIRAADYPQVEGVSVGMAATLVVVAYVLFTVFGVLGYRDYLRGRYWRALAFLMVYSLSGLASLGHFLVAVPQIPAFWFATIYTDTAAALLLWAFVVWAATKLNRVTSADQLSTQH</sequence>
<evidence type="ECO:0000313" key="2">
    <source>
        <dbReference type="EMBL" id="MBE1576651.1"/>
    </source>
</evidence>
<keyword evidence="1" id="KW-1133">Transmembrane helix</keyword>
<dbReference type="Proteomes" id="UP000656548">
    <property type="component" value="Unassembled WGS sequence"/>
</dbReference>
<gene>
    <name evidence="2" type="ORF">H4W30_003698</name>
</gene>
<reference evidence="2 3" key="1">
    <citation type="submission" date="2020-10" db="EMBL/GenBank/DDBJ databases">
        <title>Sequencing the genomes of 1000 actinobacteria strains.</title>
        <authorList>
            <person name="Klenk H.-P."/>
        </authorList>
    </citation>
    <scope>NUCLEOTIDE SEQUENCE [LARGE SCALE GENOMIC DNA]</scope>
    <source>
        <strain evidence="2 3">DSM 46661</strain>
    </source>
</reference>
<feature type="transmembrane region" description="Helical" evidence="1">
    <location>
        <begin position="44"/>
        <end position="67"/>
    </location>
</feature>
<feature type="transmembrane region" description="Helical" evidence="1">
    <location>
        <begin position="79"/>
        <end position="100"/>
    </location>
</feature>
<keyword evidence="3" id="KW-1185">Reference proteome</keyword>
<proteinExistence type="predicted"/>
<evidence type="ECO:0008006" key="4">
    <source>
        <dbReference type="Google" id="ProtNLM"/>
    </source>
</evidence>
<protein>
    <recommendedName>
        <fullName evidence="4">Integral membrane protein</fullName>
    </recommendedName>
</protein>
<keyword evidence="1" id="KW-0472">Membrane</keyword>
<accession>A0ABR9L7R7</accession>
<comment type="caution">
    <text evidence="2">The sequence shown here is derived from an EMBL/GenBank/DDBJ whole genome shotgun (WGS) entry which is preliminary data.</text>
</comment>
<evidence type="ECO:0000313" key="3">
    <source>
        <dbReference type="Proteomes" id="UP000656548"/>
    </source>
</evidence>
<name>A0ABR9L7R7_9PSEU</name>